<dbReference type="InterPro" id="IPR002104">
    <property type="entry name" value="Integrase_catalytic"/>
</dbReference>
<accession>A0A4U3FGK9</accession>
<dbReference type="PROSITE" id="PS51898">
    <property type="entry name" value="TYR_RECOMBINASE"/>
    <property type="match status" value="1"/>
</dbReference>
<dbReference type="Proteomes" id="UP000306393">
    <property type="component" value="Unassembled WGS sequence"/>
</dbReference>
<dbReference type="Proteomes" id="UP000661012">
    <property type="component" value="Unassembled WGS sequence"/>
</dbReference>
<dbReference type="EMBL" id="JACYNN010000021">
    <property type="protein sequence ID" value="MBD8108613.1"/>
    <property type="molecule type" value="Genomic_DNA"/>
</dbReference>
<evidence type="ECO:0000313" key="3">
    <source>
        <dbReference type="EMBL" id="MBD8108613.1"/>
    </source>
</evidence>
<evidence type="ECO:0000313" key="6">
    <source>
        <dbReference type="Proteomes" id="UP000661012"/>
    </source>
</evidence>
<name>A0A4U3FGK9_9GAMM</name>
<keyword evidence="6" id="KW-1185">Reference proteome</keyword>
<gene>
    <name evidence="4" type="ORF">EpCFBP13511_05080</name>
    <name evidence="3" type="ORF">IFT93_19705</name>
</gene>
<dbReference type="InterPro" id="IPR011010">
    <property type="entry name" value="DNA_brk_join_enz"/>
</dbReference>
<organism evidence="4 5">
    <name type="scientific">Erwinia persicina</name>
    <dbReference type="NCBI Taxonomy" id="55211"/>
    <lineage>
        <taxon>Bacteria</taxon>
        <taxon>Pseudomonadati</taxon>
        <taxon>Pseudomonadota</taxon>
        <taxon>Gammaproteobacteria</taxon>
        <taxon>Enterobacterales</taxon>
        <taxon>Erwiniaceae</taxon>
        <taxon>Erwinia</taxon>
    </lineage>
</organism>
<evidence type="ECO:0000313" key="5">
    <source>
        <dbReference type="Proteomes" id="UP000306393"/>
    </source>
</evidence>
<protein>
    <submittedName>
        <fullName evidence="3">Tyrosine-type recombinase/integrase</fullName>
    </submittedName>
</protein>
<sequence>MKKIFVFNPTVNSSYGKPGSYYGADSLGQIWNAALKRAGLRHRKAYQSRHTYACWSLSAGANPNFVASQMGHADAQMVYRVYGTWMTENNSDQLTLMNAKLNDFVLHTCYGKKAV</sequence>
<dbReference type="SUPFAM" id="SSF56349">
    <property type="entry name" value="DNA breaking-rejoining enzymes"/>
    <property type="match status" value="1"/>
</dbReference>
<dbReference type="EMBL" id="QGAC01000004">
    <property type="protein sequence ID" value="TKJ93053.1"/>
    <property type="molecule type" value="Genomic_DNA"/>
</dbReference>
<evidence type="ECO:0000313" key="4">
    <source>
        <dbReference type="EMBL" id="TKJ93053.1"/>
    </source>
</evidence>
<evidence type="ECO:0000256" key="1">
    <source>
        <dbReference type="ARBA" id="ARBA00023172"/>
    </source>
</evidence>
<dbReference type="Pfam" id="PF00589">
    <property type="entry name" value="Phage_integrase"/>
    <property type="match status" value="1"/>
</dbReference>
<comment type="caution">
    <text evidence="4">The sequence shown here is derived from an EMBL/GenBank/DDBJ whole genome shotgun (WGS) entry which is preliminary data.</text>
</comment>
<dbReference type="GO" id="GO:0003677">
    <property type="term" value="F:DNA binding"/>
    <property type="evidence" value="ECO:0007669"/>
    <property type="project" value="InterPro"/>
</dbReference>
<proteinExistence type="predicted"/>
<feature type="domain" description="Tyr recombinase" evidence="2">
    <location>
        <begin position="1"/>
        <end position="95"/>
    </location>
</feature>
<dbReference type="GO" id="GO:0015074">
    <property type="term" value="P:DNA integration"/>
    <property type="evidence" value="ECO:0007669"/>
    <property type="project" value="InterPro"/>
</dbReference>
<evidence type="ECO:0000259" key="2">
    <source>
        <dbReference type="PROSITE" id="PS51898"/>
    </source>
</evidence>
<dbReference type="GO" id="GO:0006310">
    <property type="term" value="P:DNA recombination"/>
    <property type="evidence" value="ECO:0007669"/>
    <property type="project" value="UniProtKB-KW"/>
</dbReference>
<dbReference type="AlphaFoldDB" id="A0A4U3FGK9"/>
<reference evidence="3 6" key="2">
    <citation type="journal article" date="2020" name="FEMS Microbiol. Ecol.">
        <title>Temporal dynamics of bacterial communities during seed development and maturation.</title>
        <authorList>
            <person name="Chesneau G."/>
            <person name="Torres-Cortes G."/>
            <person name="Briand M."/>
            <person name="Darrasse A."/>
            <person name="Preveaux A."/>
            <person name="Marais C."/>
            <person name="Jacques M.A."/>
            <person name="Shade A."/>
            <person name="Barret M."/>
        </authorList>
    </citation>
    <scope>NUCLEOTIDE SEQUENCE [LARGE SCALE GENOMIC DNA]</scope>
    <source>
        <strain evidence="3 6">CFBP13732</strain>
    </source>
</reference>
<dbReference type="OrthoDB" id="5391994at2"/>
<dbReference type="Gene3D" id="1.10.443.10">
    <property type="entry name" value="Intergrase catalytic core"/>
    <property type="match status" value="1"/>
</dbReference>
<dbReference type="InterPro" id="IPR013762">
    <property type="entry name" value="Integrase-like_cat_sf"/>
</dbReference>
<keyword evidence="1" id="KW-0233">DNA recombination</keyword>
<reference evidence="4 5" key="1">
    <citation type="journal article" date="2019" name="Sci. Rep.">
        <title>Differences in resource use lead to coexistence of seed-transmitted microbial populations.</title>
        <authorList>
            <person name="Torres-Cortes G."/>
            <person name="Garcia B.J."/>
            <person name="Compant S."/>
            <person name="Rezki S."/>
            <person name="Jones P."/>
            <person name="Preveaux A."/>
            <person name="Briand M."/>
            <person name="Roulet A."/>
            <person name="Bouchez O."/>
            <person name="Jacobson D."/>
            <person name="Barret M."/>
        </authorList>
    </citation>
    <scope>NUCLEOTIDE SEQUENCE [LARGE SCALE GENOMIC DNA]</scope>
    <source>
        <strain evidence="4 5">CFBP13511</strain>
    </source>
</reference>